<evidence type="ECO:0000256" key="2">
    <source>
        <dbReference type="ARBA" id="ARBA00022989"/>
    </source>
</evidence>
<feature type="transmembrane region" description="Helical" evidence="4">
    <location>
        <begin position="40"/>
        <end position="60"/>
    </location>
</feature>
<dbReference type="InterPro" id="IPR036259">
    <property type="entry name" value="MFS_trans_sf"/>
</dbReference>
<dbReference type="RefSeq" id="WP_125013750.1">
    <property type="nucleotide sequence ID" value="NZ_QWEZ01000001.1"/>
</dbReference>
<feature type="transmembrane region" description="Helical" evidence="4">
    <location>
        <begin position="365"/>
        <end position="383"/>
    </location>
</feature>
<evidence type="ECO:0000256" key="3">
    <source>
        <dbReference type="ARBA" id="ARBA00023136"/>
    </source>
</evidence>
<feature type="transmembrane region" description="Helical" evidence="4">
    <location>
        <begin position="161"/>
        <end position="186"/>
    </location>
</feature>
<proteinExistence type="predicted"/>
<dbReference type="InterPro" id="IPR011701">
    <property type="entry name" value="MFS"/>
</dbReference>
<evidence type="ECO:0000259" key="5">
    <source>
        <dbReference type="PROSITE" id="PS50850"/>
    </source>
</evidence>
<feature type="transmembrane region" description="Helical" evidence="4">
    <location>
        <begin position="207"/>
        <end position="226"/>
    </location>
</feature>
<name>A0A3P3VPN2_9GAMM</name>
<protein>
    <submittedName>
        <fullName evidence="6">MFS transporter</fullName>
    </submittedName>
</protein>
<dbReference type="InterPro" id="IPR020846">
    <property type="entry name" value="MFS_dom"/>
</dbReference>
<dbReference type="EMBL" id="QWEZ01000001">
    <property type="protein sequence ID" value="RRJ83616.1"/>
    <property type="molecule type" value="Genomic_DNA"/>
</dbReference>
<sequence>MNKNVLLLSLCQALLTTGNVLLIAVSALIGQQLAPSTELITLPLALQFIGLMMSTIPASLIMDRIGRRRGFVLGNCFGIAGALACASALLEQQFALFCLGTLLLGIGIGFGTLYRFAAVDASNPGQQGRAISLVMAGGVIAAVLGPNIAVSSNQWFTAAPFIGSFYALVALYSLTLVLLSGVDIPTQDHSRQSGQGRPLGQILKQPHFIVAVLAATLAYSVMNLLMTATPLAMARCGFAFDQAARVIEWHVMGMFLPSFFTGHLIQRIGALRVILCGALLMLGCCAINLGGQEQWQFLSALTLLGVGWNFMFIGATQLVTTTYEEREKGKSQAANEFIIFTGVTLSSLSSGPLESILGWTQMNQIAIPLILLAVGACLLLMRLPQGEGTTQPQ</sequence>
<feature type="transmembrane region" description="Helical" evidence="4">
    <location>
        <begin position="96"/>
        <end position="118"/>
    </location>
</feature>
<feature type="transmembrane region" description="Helical" evidence="4">
    <location>
        <begin position="72"/>
        <end position="90"/>
    </location>
</feature>
<feature type="transmembrane region" description="Helical" evidence="4">
    <location>
        <begin position="130"/>
        <end position="149"/>
    </location>
</feature>
<dbReference type="Gene3D" id="1.20.1250.20">
    <property type="entry name" value="MFS general substrate transporter like domains"/>
    <property type="match status" value="1"/>
</dbReference>
<keyword evidence="2 4" id="KW-1133">Transmembrane helix</keyword>
<reference evidence="6 7" key="2">
    <citation type="submission" date="2018-12" db="EMBL/GenBank/DDBJ databases">
        <title>Simiduia agarivorans gen. nov., sp. nov., a marine, agarolytic bacterium isolated from shallow coastal water from Keelung, Taiwan.</title>
        <authorList>
            <person name="Shieh W.Y."/>
        </authorList>
    </citation>
    <scope>NUCLEOTIDE SEQUENCE [LARGE SCALE GENOMIC DNA]</scope>
    <source>
        <strain evidence="6 7">GTF-13</strain>
    </source>
</reference>
<evidence type="ECO:0000256" key="4">
    <source>
        <dbReference type="SAM" id="Phobius"/>
    </source>
</evidence>
<keyword evidence="3 4" id="KW-0472">Membrane</keyword>
<feature type="domain" description="Major facilitator superfamily (MFS) profile" evidence="5">
    <location>
        <begin position="207"/>
        <end position="393"/>
    </location>
</feature>
<dbReference type="PANTHER" id="PTHR23534:SF1">
    <property type="entry name" value="MAJOR FACILITATOR SUPERFAMILY PROTEIN"/>
    <property type="match status" value="1"/>
</dbReference>
<keyword evidence="1 4" id="KW-0812">Transmembrane</keyword>
<organism evidence="6 7">
    <name type="scientific">Aestuariirhabdus litorea</name>
    <dbReference type="NCBI Taxonomy" id="2528527"/>
    <lineage>
        <taxon>Bacteria</taxon>
        <taxon>Pseudomonadati</taxon>
        <taxon>Pseudomonadota</taxon>
        <taxon>Gammaproteobacteria</taxon>
        <taxon>Oceanospirillales</taxon>
        <taxon>Aestuariirhabdaceae</taxon>
        <taxon>Aestuariirhabdus</taxon>
    </lineage>
</organism>
<feature type="transmembrane region" description="Helical" evidence="4">
    <location>
        <begin position="270"/>
        <end position="289"/>
    </location>
</feature>
<dbReference type="SUPFAM" id="SSF103473">
    <property type="entry name" value="MFS general substrate transporter"/>
    <property type="match status" value="1"/>
</dbReference>
<dbReference type="PANTHER" id="PTHR23534">
    <property type="entry name" value="MFS PERMEASE"/>
    <property type="match status" value="1"/>
</dbReference>
<comment type="caution">
    <text evidence="6">The sequence shown here is derived from an EMBL/GenBank/DDBJ whole genome shotgun (WGS) entry which is preliminary data.</text>
</comment>
<evidence type="ECO:0000313" key="7">
    <source>
        <dbReference type="Proteomes" id="UP000280792"/>
    </source>
</evidence>
<dbReference type="PROSITE" id="PS50850">
    <property type="entry name" value="MFS"/>
    <property type="match status" value="1"/>
</dbReference>
<dbReference type="Proteomes" id="UP000280792">
    <property type="component" value="Unassembled WGS sequence"/>
</dbReference>
<dbReference type="GO" id="GO:0022857">
    <property type="term" value="F:transmembrane transporter activity"/>
    <property type="evidence" value="ECO:0007669"/>
    <property type="project" value="InterPro"/>
</dbReference>
<dbReference type="Pfam" id="PF07690">
    <property type="entry name" value="MFS_1"/>
    <property type="match status" value="2"/>
</dbReference>
<feature type="transmembrane region" description="Helical" evidence="4">
    <location>
        <begin position="295"/>
        <end position="316"/>
    </location>
</feature>
<reference evidence="6 7" key="1">
    <citation type="submission" date="2018-08" db="EMBL/GenBank/DDBJ databases">
        <authorList>
            <person name="Khan S.A."/>
        </authorList>
    </citation>
    <scope>NUCLEOTIDE SEQUENCE [LARGE SCALE GENOMIC DNA]</scope>
    <source>
        <strain evidence="6 7">GTF-13</strain>
    </source>
</reference>
<evidence type="ECO:0000256" key="1">
    <source>
        <dbReference type="ARBA" id="ARBA00022692"/>
    </source>
</evidence>
<evidence type="ECO:0000313" key="6">
    <source>
        <dbReference type="EMBL" id="RRJ83616.1"/>
    </source>
</evidence>
<accession>A0A3P3VPN2</accession>
<dbReference type="AlphaFoldDB" id="A0A3P3VPN2"/>
<keyword evidence="7" id="KW-1185">Reference proteome</keyword>
<gene>
    <name evidence="6" type="ORF">D0544_00375</name>
</gene>